<evidence type="ECO:0000313" key="2">
    <source>
        <dbReference type="Proteomes" id="UP001152622"/>
    </source>
</evidence>
<keyword evidence="2" id="KW-1185">Reference proteome</keyword>
<dbReference type="EMBL" id="JAINUF010000002">
    <property type="protein sequence ID" value="KAJ8374515.1"/>
    <property type="molecule type" value="Genomic_DNA"/>
</dbReference>
<reference evidence="1" key="1">
    <citation type="journal article" date="2023" name="Science">
        <title>Genome structures resolve the early diversification of teleost fishes.</title>
        <authorList>
            <person name="Parey E."/>
            <person name="Louis A."/>
            <person name="Montfort J."/>
            <person name="Bouchez O."/>
            <person name="Roques C."/>
            <person name="Iampietro C."/>
            <person name="Lluch J."/>
            <person name="Castinel A."/>
            <person name="Donnadieu C."/>
            <person name="Desvignes T."/>
            <person name="Floi Bucao C."/>
            <person name="Jouanno E."/>
            <person name="Wen M."/>
            <person name="Mejri S."/>
            <person name="Dirks R."/>
            <person name="Jansen H."/>
            <person name="Henkel C."/>
            <person name="Chen W.J."/>
            <person name="Zahm M."/>
            <person name="Cabau C."/>
            <person name="Klopp C."/>
            <person name="Thompson A.W."/>
            <person name="Robinson-Rechavi M."/>
            <person name="Braasch I."/>
            <person name="Lecointre G."/>
            <person name="Bobe J."/>
            <person name="Postlethwait J.H."/>
            <person name="Berthelot C."/>
            <person name="Roest Crollius H."/>
            <person name="Guiguen Y."/>
        </authorList>
    </citation>
    <scope>NUCLEOTIDE SEQUENCE</scope>
    <source>
        <strain evidence="1">WJC10195</strain>
    </source>
</reference>
<name>A0A9Q1G356_SYNKA</name>
<evidence type="ECO:0000313" key="1">
    <source>
        <dbReference type="EMBL" id="KAJ8374515.1"/>
    </source>
</evidence>
<protein>
    <submittedName>
        <fullName evidence="1">Uncharacterized protein</fullName>
    </submittedName>
</protein>
<sequence>MNTSWAQTYGETRHRPVLPGEIGSPLLTPLTLAGDSTATVFHLGSPRIQPEKDSACQPLSLRVRFLSHSLQRPCSFSPPRIPLFTPASTRSRLNCIAMEMRDDKMEANESRVGSVASAVGRLLVASVSCSLPGVAGQEL</sequence>
<gene>
    <name evidence="1" type="ORF">SKAU_G00050950</name>
</gene>
<organism evidence="1 2">
    <name type="scientific">Synaphobranchus kaupii</name>
    <name type="common">Kaup's arrowtooth eel</name>
    <dbReference type="NCBI Taxonomy" id="118154"/>
    <lineage>
        <taxon>Eukaryota</taxon>
        <taxon>Metazoa</taxon>
        <taxon>Chordata</taxon>
        <taxon>Craniata</taxon>
        <taxon>Vertebrata</taxon>
        <taxon>Euteleostomi</taxon>
        <taxon>Actinopterygii</taxon>
        <taxon>Neopterygii</taxon>
        <taxon>Teleostei</taxon>
        <taxon>Anguilliformes</taxon>
        <taxon>Synaphobranchidae</taxon>
        <taxon>Synaphobranchus</taxon>
    </lineage>
</organism>
<accession>A0A9Q1G356</accession>
<proteinExistence type="predicted"/>
<dbReference type="AlphaFoldDB" id="A0A9Q1G356"/>
<dbReference type="Proteomes" id="UP001152622">
    <property type="component" value="Chromosome 2"/>
</dbReference>
<comment type="caution">
    <text evidence="1">The sequence shown here is derived from an EMBL/GenBank/DDBJ whole genome shotgun (WGS) entry which is preliminary data.</text>
</comment>